<dbReference type="InterPro" id="IPR036388">
    <property type="entry name" value="WH-like_DNA-bd_sf"/>
</dbReference>
<evidence type="ECO:0000313" key="6">
    <source>
        <dbReference type="Proteomes" id="UP001151002"/>
    </source>
</evidence>
<reference evidence="5" key="1">
    <citation type="submission" date="2022-11" db="EMBL/GenBank/DDBJ databases">
        <authorList>
            <person name="Somphong A."/>
            <person name="Phongsopitanun W."/>
        </authorList>
    </citation>
    <scope>NUCLEOTIDE SEQUENCE</scope>
    <source>
        <strain evidence="5">Pm04-4</strain>
    </source>
</reference>
<dbReference type="InterPro" id="IPR000485">
    <property type="entry name" value="AsnC-type_HTH_dom"/>
</dbReference>
<evidence type="ECO:0000256" key="1">
    <source>
        <dbReference type="ARBA" id="ARBA00023015"/>
    </source>
</evidence>
<comment type="caution">
    <text evidence="5">The sequence shown here is derived from an EMBL/GenBank/DDBJ whole genome shotgun (WGS) entry which is preliminary data.</text>
</comment>
<sequence length="149" mass="16257">MRQLAGPLDDVDRLILGELTRDGRLSMRTLAERLHISRANAYARVDRLRTTGVIRGFRADVDPVAAGLGTTAYVTVNLNQAEWRDVAERLRSLPGVVHIALVGGEFDVIMLVRAEDNAALGRLVLDAIQGMPGVVNTRTLLVFEEAEPG</sequence>
<organism evidence="5 6">
    <name type="scientific">Paractinoplanes pyxinae</name>
    <dbReference type="NCBI Taxonomy" id="2997416"/>
    <lineage>
        <taxon>Bacteria</taxon>
        <taxon>Bacillati</taxon>
        <taxon>Actinomycetota</taxon>
        <taxon>Actinomycetes</taxon>
        <taxon>Micromonosporales</taxon>
        <taxon>Micromonosporaceae</taxon>
        <taxon>Paractinoplanes</taxon>
    </lineage>
</organism>
<dbReference type="PANTHER" id="PTHR30154:SF34">
    <property type="entry name" value="TRANSCRIPTIONAL REGULATOR AZLB"/>
    <property type="match status" value="1"/>
</dbReference>
<keyword evidence="2" id="KW-0238">DNA-binding</keyword>
<dbReference type="Gene3D" id="3.30.70.920">
    <property type="match status" value="1"/>
</dbReference>
<accession>A0ABT4BIJ9</accession>
<keyword evidence="1" id="KW-0805">Transcription regulation</keyword>
<gene>
    <name evidence="5" type="ORF">OWR29_46040</name>
</gene>
<dbReference type="EMBL" id="JAPNTZ010000026">
    <property type="protein sequence ID" value="MCY1145410.1"/>
    <property type="molecule type" value="Genomic_DNA"/>
</dbReference>
<dbReference type="PANTHER" id="PTHR30154">
    <property type="entry name" value="LEUCINE-RESPONSIVE REGULATORY PROTEIN"/>
    <property type="match status" value="1"/>
</dbReference>
<protein>
    <submittedName>
        <fullName evidence="5">Lrp/AsnC family transcriptional regulator</fullName>
    </submittedName>
</protein>
<name>A0ABT4BIJ9_9ACTN</name>
<dbReference type="Pfam" id="PF13412">
    <property type="entry name" value="HTH_24"/>
    <property type="match status" value="1"/>
</dbReference>
<dbReference type="InterPro" id="IPR019887">
    <property type="entry name" value="Tscrpt_reg_AsnC/Lrp_C"/>
</dbReference>
<dbReference type="SUPFAM" id="SSF46785">
    <property type="entry name" value="Winged helix' DNA-binding domain"/>
    <property type="match status" value="1"/>
</dbReference>
<dbReference type="Gene3D" id="1.10.10.10">
    <property type="entry name" value="Winged helix-like DNA-binding domain superfamily/Winged helix DNA-binding domain"/>
    <property type="match status" value="1"/>
</dbReference>
<dbReference type="InterPro" id="IPR036390">
    <property type="entry name" value="WH_DNA-bd_sf"/>
</dbReference>
<dbReference type="PRINTS" id="PR00033">
    <property type="entry name" value="HTHASNC"/>
</dbReference>
<dbReference type="InterPro" id="IPR011008">
    <property type="entry name" value="Dimeric_a/b-barrel"/>
</dbReference>
<dbReference type="SUPFAM" id="SSF54909">
    <property type="entry name" value="Dimeric alpha+beta barrel"/>
    <property type="match status" value="1"/>
</dbReference>
<keyword evidence="6" id="KW-1185">Reference proteome</keyword>
<proteinExistence type="predicted"/>
<evidence type="ECO:0000259" key="4">
    <source>
        <dbReference type="PROSITE" id="PS50956"/>
    </source>
</evidence>
<dbReference type="PROSITE" id="PS50956">
    <property type="entry name" value="HTH_ASNC_2"/>
    <property type="match status" value="1"/>
</dbReference>
<evidence type="ECO:0000256" key="2">
    <source>
        <dbReference type="ARBA" id="ARBA00023125"/>
    </source>
</evidence>
<keyword evidence="3" id="KW-0804">Transcription</keyword>
<evidence type="ECO:0000256" key="3">
    <source>
        <dbReference type="ARBA" id="ARBA00023163"/>
    </source>
</evidence>
<dbReference type="Proteomes" id="UP001151002">
    <property type="component" value="Unassembled WGS sequence"/>
</dbReference>
<dbReference type="InterPro" id="IPR019888">
    <property type="entry name" value="Tscrpt_reg_AsnC-like"/>
</dbReference>
<feature type="domain" description="HTH asnC-type" evidence="4">
    <location>
        <begin position="8"/>
        <end position="69"/>
    </location>
</feature>
<evidence type="ECO:0000313" key="5">
    <source>
        <dbReference type="EMBL" id="MCY1145410.1"/>
    </source>
</evidence>
<dbReference type="Pfam" id="PF01037">
    <property type="entry name" value="AsnC_trans_reg"/>
    <property type="match status" value="1"/>
</dbReference>
<dbReference type="SMART" id="SM00344">
    <property type="entry name" value="HTH_ASNC"/>
    <property type="match status" value="1"/>
</dbReference>